<dbReference type="InterPro" id="IPR036388">
    <property type="entry name" value="WH-like_DNA-bd_sf"/>
</dbReference>
<dbReference type="GO" id="GO:0003677">
    <property type="term" value="F:DNA binding"/>
    <property type="evidence" value="ECO:0007669"/>
    <property type="project" value="UniProtKB-UniRule"/>
</dbReference>
<dbReference type="CDD" id="cd07377">
    <property type="entry name" value="WHTH_GntR"/>
    <property type="match status" value="1"/>
</dbReference>
<dbReference type="InterPro" id="IPR010248">
    <property type="entry name" value="His_ut_repres"/>
</dbReference>
<evidence type="ECO:0000259" key="5">
    <source>
        <dbReference type="PROSITE" id="PS50949"/>
    </source>
</evidence>
<evidence type="ECO:0000313" key="7">
    <source>
        <dbReference type="Proteomes" id="UP000291286"/>
    </source>
</evidence>
<dbReference type="FunFam" id="1.10.10.10:FF:000079">
    <property type="entry name" value="GntR family transcriptional regulator"/>
    <property type="match status" value="1"/>
</dbReference>
<dbReference type="RefSeq" id="WP_130519637.1">
    <property type="nucleotide sequence ID" value="NZ_SHMA01000010.1"/>
</dbReference>
<feature type="domain" description="HTH gntR-type" evidence="5">
    <location>
        <begin position="12"/>
        <end position="80"/>
    </location>
</feature>
<dbReference type="Proteomes" id="UP000291286">
    <property type="component" value="Unassembled WGS sequence"/>
</dbReference>
<dbReference type="InterPro" id="IPR011663">
    <property type="entry name" value="UTRA"/>
</dbReference>
<dbReference type="NCBIfam" id="TIGR02018">
    <property type="entry name" value="his_ut_repres"/>
    <property type="match status" value="1"/>
</dbReference>
<dbReference type="InterPro" id="IPR000524">
    <property type="entry name" value="Tscrpt_reg_HTH_GntR"/>
</dbReference>
<dbReference type="GO" id="GO:0003700">
    <property type="term" value="F:DNA-binding transcription factor activity"/>
    <property type="evidence" value="ECO:0007669"/>
    <property type="project" value="UniProtKB-UniRule"/>
</dbReference>
<keyword evidence="1" id="KW-0805">Transcription regulation</keyword>
<sequence length="247" mass="27418">MSAPQASPAPPRSLHQRIRDDIEGRIHSGEWPPGHRIPSEHALMAQYGCARMTVSKVLSLLADAGMIERRRRAGSFVARPHPHIEQVALDIPDIPFEVAARGHRYQFQLLARQLRKPRRGDARETELAGQARVLALQCLHLADERPLALEDRLINPAAAPQAVDVDFSQTAPGSWLLQHVSWTRAEHRISAIGVDAARARLLQVPTGTACLVIERRTWRGEQPVTCVTQVFLGDSYDLVARFSPGGR</sequence>
<gene>
    <name evidence="6" type="primary">hutC</name>
    <name evidence="6" type="ORF">EA661_13680</name>
</gene>
<dbReference type="SMART" id="SM00345">
    <property type="entry name" value="HTH_GNTR"/>
    <property type="match status" value="1"/>
</dbReference>
<name>A0A4Q8LFH2_9GAMM</name>
<dbReference type="PANTHER" id="PTHR44846:SF16">
    <property type="entry name" value="TRANSCRIPTIONAL REGULATOR PHNF-RELATED"/>
    <property type="match status" value="1"/>
</dbReference>
<dbReference type="GO" id="GO:0006547">
    <property type="term" value="P:L-histidine metabolic process"/>
    <property type="evidence" value="ECO:0007669"/>
    <property type="project" value="UniProtKB-UniRule"/>
</dbReference>
<dbReference type="PROSITE" id="PS50949">
    <property type="entry name" value="HTH_GNTR"/>
    <property type="match status" value="1"/>
</dbReference>
<keyword evidence="2" id="KW-0238">DNA-binding</keyword>
<dbReference type="GO" id="GO:0045892">
    <property type="term" value="P:negative regulation of DNA-templated transcription"/>
    <property type="evidence" value="ECO:0007669"/>
    <property type="project" value="UniProtKB-UniRule"/>
</dbReference>
<protein>
    <recommendedName>
        <fullName evidence="4">Histidine utilization repressor</fullName>
    </recommendedName>
</protein>
<dbReference type="Pfam" id="PF07702">
    <property type="entry name" value="UTRA"/>
    <property type="match status" value="1"/>
</dbReference>
<dbReference type="EMBL" id="SHMB01000005">
    <property type="protein sequence ID" value="TAA27779.1"/>
    <property type="molecule type" value="Genomic_DNA"/>
</dbReference>
<organism evidence="6 7">
    <name type="scientific">Pseudoxanthomonas winnipegensis</name>
    <dbReference type="NCBI Taxonomy" id="2480810"/>
    <lineage>
        <taxon>Bacteria</taxon>
        <taxon>Pseudomonadati</taxon>
        <taxon>Pseudomonadota</taxon>
        <taxon>Gammaproteobacteria</taxon>
        <taxon>Lysobacterales</taxon>
        <taxon>Lysobacteraceae</taxon>
        <taxon>Pseudoxanthomonas</taxon>
    </lineage>
</organism>
<proteinExistence type="predicted"/>
<keyword evidence="3" id="KW-0804">Transcription</keyword>
<evidence type="ECO:0000256" key="3">
    <source>
        <dbReference type="ARBA" id="ARBA00023163"/>
    </source>
</evidence>
<dbReference type="SUPFAM" id="SSF46785">
    <property type="entry name" value="Winged helix' DNA-binding domain"/>
    <property type="match status" value="1"/>
</dbReference>
<dbReference type="PRINTS" id="PR00035">
    <property type="entry name" value="HTHGNTR"/>
</dbReference>
<dbReference type="Gene3D" id="3.40.1410.10">
    <property type="entry name" value="Chorismate lyase-like"/>
    <property type="match status" value="1"/>
</dbReference>
<dbReference type="SUPFAM" id="SSF64288">
    <property type="entry name" value="Chorismate lyase-like"/>
    <property type="match status" value="1"/>
</dbReference>
<dbReference type="SMART" id="SM00866">
    <property type="entry name" value="UTRA"/>
    <property type="match status" value="1"/>
</dbReference>
<dbReference type="InterPro" id="IPR050679">
    <property type="entry name" value="Bact_HTH_transcr_reg"/>
</dbReference>
<dbReference type="PANTHER" id="PTHR44846">
    <property type="entry name" value="MANNOSYL-D-GLYCERATE TRANSPORT/METABOLISM SYSTEM REPRESSOR MNGR-RELATED"/>
    <property type="match status" value="1"/>
</dbReference>
<comment type="caution">
    <text evidence="6">The sequence shown here is derived from an EMBL/GenBank/DDBJ whole genome shotgun (WGS) entry which is preliminary data.</text>
</comment>
<dbReference type="Pfam" id="PF00392">
    <property type="entry name" value="GntR"/>
    <property type="match status" value="1"/>
</dbReference>
<evidence type="ECO:0000256" key="2">
    <source>
        <dbReference type="ARBA" id="ARBA00023125"/>
    </source>
</evidence>
<dbReference type="Gene3D" id="1.10.10.10">
    <property type="entry name" value="Winged helix-like DNA-binding domain superfamily/Winged helix DNA-binding domain"/>
    <property type="match status" value="1"/>
</dbReference>
<evidence type="ECO:0000256" key="4">
    <source>
        <dbReference type="NCBIfam" id="TIGR02018"/>
    </source>
</evidence>
<dbReference type="InterPro" id="IPR036390">
    <property type="entry name" value="WH_DNA-bd_sf"/>
</dbReference>
<dbReference type="InterPro" id="IPR028978">
    <property type="entry name" value="Chorismate_lyase_/UTRA_dom_sf"/>
</dbReference>
<dbReference type="AlphaFoldDB" id="A0A4Q8LFH2"/>
<evidence type="ECO:0000256" key="1">
    <source>
        <dbReference type="ARBA" id="ARBA00023015"/>
    </source>
</evidence>
<accession>A0A4Q8LFH2</accession>
<reference evidence="6 7" key="1">
    <citation type="submission" date="2019-02" db="EMBL/GenBank/DDBJ databases">
        <title>WGS of Pseudoxanthomonas species novum from clinical isolates.</title>
        <authorList>
            <person name="Bernier A.-M."/>
            <person name="Bernard K."/>
            <person name="Vachon A."/>
        </authorList>
    </citation>
    <scope>NUCLEOTIDE SEQUENCE [LARGE SCALE GENOMIC DNA]</scope>
    <source>
        <strain evidence="6 7">NML171202</strain>
    </source>
</reference>
<evidence type="ECO:0000313" key="6">
    <source>
        <dbReference type="EMBL" id="TAA27779.1"/>
    </source>
</evidence>